<sequence>MEQMRLIAAYAGNPLALNIIVQSIADLFGGEIAEFLEQGEVVFGSVRNLLDEQFRRLSRIEQSVLFWLAIIREPISLEELLALFVHIPQLHVQVLEAVDGML</sequence>
<dbReference type="OrthoDB" id="434800at2"/>
<comment type="caution">
    <text evidence="1">The sequence shown here is derived from an EMBL/GenBank/DDBJ whole genome shotgun (WGS) entry which is preliminary data.</text>
</comment>
<proteinExistence type="predicted"/>
<evidence type="ECO:0000313" key="2">
    <source>
        <dbReference type="Proteomes" id="UP000287224"/>
    </source>
</evidence>
<name>A0A401ZMM6_9CHLR</name>
<protein>
    <submittedName>
        <fullName evidence="1">Uncharacterized protein</fullName>
    </submittedName>
</protein>
<evidence type="ECO:0000313" key="1">
    <source>
        <dbReference type="EMBL" id="GCE08131.1"/>
    </source>
</evidence>
<gene>
    <name evidence="1" type="ORF">KDAU_54600</name>
</gene>
<organism evidence="1 2">
    <name type="scientific">Dictyobacter aurantiacus</name>
    <dbReference type="NCBI Taxonomy" id="1936993"/>
    <lineage>
        <taxon>Bacteria</taxon>
        <taxon>Bacillati</taxon>
        <taxon>Chloroflexota</taxon>
        <taxon>Ktedonobacteria</taxon>
        <taxon>Ktedonobacterales</taxon>
        <taxon>Dictyobacteraceae</taxon>
        <taxon>Dictyobacter</taxon>
    </lineage>
</organism>
<dbReference type="Proteomes" id="UP000287224">
    <property type="component" value="Unassembled WGS sequence"/>
</dbReference>
<reference evidence="2" key="1">
    <citation type="submission" date="2018-12" db="EMBL/GenBank/DDBJ databases">
        <title>Tengunoibacter tsumagoiensis gen. nov., sp. nov., Dictyobacter kobayashii sp. nov., D. alpinus sp. nov., and D. joshuensis sp. nov. and description of Dictyobacteraceae fam. nov. within the order Ktedonobacterales isolated from Tengu-no-mugimeshi.</title>
        <authorList>
            <person name="Wang C.M."/>
            <person name="Zheng Y."/>
            <person name="Sakai Y."/>
            <person name="Toyoda A."/>
            <person name="Minakuchi Y."/>
            <person name="Abe K."/>
            <person name="Yokota A."/>
            <person name="Yabe S."/>
        </authorList>
    </citation>
    <scope>NUCLEOTIDE SEQUENCE [LARGE SCALE GENOMIC DNA]</scope>
    <source>
        <strain evidence="2">S-27</strain>
    </source>
</reference>
<keyword evidence="2" id="KW-1185">Reference proteome</keyword>
<accession>A0A401ZMM6</accession>
<dbReference type="RefSeq" id="WP_126600472.1">
    <property type="nucleotide sequence ID" value="NZ_BIFQ01000002.1"/>
</dbReference>
<dbReference type="AlphaFoldDB" id="A0A401ZMM6"/>
<dbReference type="EMBL" id="BIFQ01000002">
    <property type="protein sequence ID" value="GCE08131.1"/>
    <property type="molecule type" value="Genomic_DNA"/>
</dbReference>